<gene>
    <name evidence="15" type="ORF">OXX778_LOCUS12847</name>
</gene>
<evidence type="ECO:0000256" key="13">
    <source>
        <dbReference type="SAM" id="Coils"/>
    </source>
</evidence>
<dbReference type="GO" id="GO:0005741">
    <property type="term" value="C:mitochondrial outer membrane"/>
    <property type="evidence" value="ECO:0007669"/>
    <property type="project" value="UniProtKB-SubCell"/>
</dbReference>
<dbReference type="AlphaFoldDB" id="A0A814BRV2"/>
<dbReference type="EMBL" id="CAJNOC010002383">
    <property type="protein sequence ID" value="CAF0929927.1"/>
    <property type="molecule type" value="Genomic_DNA"/>
</dbReference>
<proteinExistence type="inferred from homology"/>
<sequence>MARYGIGRLMDSQEIPSMQRKLENLYDTYNYNSNLTNYLKCSEIIEQNAGVQRKLVGSLCDISSESPIYSATRCYPYRYPYYYSSYYYPYYYYPYTAAASAAAAAASAALTTEAALNTTIARKNAEISDLSYKYERELDDLESDLNCAKINNRQLKTELSDTKGELISERARSASRNLSNQADIAALKAKLSRAELKLCTLEPKAVLAQQLEREISDLKDEIRRVKCDNTVLAEHNEFQAELIRSRAASPICYWPRPVSPIYIRSRPCSRAASPCRLRALSRSVSPCRVGLPSDSPLSPNHCTQVIRQDSLTARFNDLYTIDRLSAMDTLRTFSDDYENNQRILFAAVQEAFSVAKRLFAEWKIRVRSTVALTHLGPETLEEAVQNYINRNIDLYDLPVMTS</sequence>
<feature type="domain" description="Mitochondria-eating protein C-terminal" evidence="14">
    <location>
        <begin position="307"/>
        <end position="398"/>
    </location>
</feature>
<name>A0A814BRV2_9BILA</name>
<evidence type="ECO:0000256" key="4">
    <source>
        <dbReference type="ARBA" id="ARBA00008233"/>
    </source>
</evidence>
<dbReference type="GO" id="GO:0035694">
    <property type="term" value="P:mitochondrial protein catabolic process"/>
    <property type="evidence" value="ECO:0007669"/>
    <property type="project" value="InterPro"/>
</dbReference>
<dbReference type="InterPro" id="IPR026169">
    <property type="entry name" value="MIEAP"/>
</dbReference>
<keyword evidence="6" id="KW-0963">Cytoplasm</keyword>
<feature type="non-terminal residue" evidence="15">
    <location>
        <position position="1"/>
    </location>
</feature>
<evidence type="ECO:0000259" key="14">
    <source>
        <dbReference type="Pfam" id="PF16026"/>
    </source>
</evidence>
<evidence type="ECO:0000313" key="16">
    <source>
        <dbReference type="Proteomes" id="UP000663879"/>
    </source>
</evidence>
<dbReference type="GO" id="GO:0008289">
    <property type="term" value="F:lipid binding"/>
    <property type="evidence" value="ECO:0007669"/>
    <property type="project" value="UniProtKB-KW"/>
</dbReference>
<keyword evidence="16" id="KW-1185">Reference proteome</keyword>
<evidence type="ECO:0000313" key="15">
    <source>
        <dbReference type="EMBL" id="CAF0929927.1"/>
    </source>
</evidence>
<dbReference type="PANTHER" id="PTHR21771:SF0">
    <property type="entry name" value="MITOCHONDRIA-EATING PROTEIN"/>
    <property type="match status" value="1"/>
</dbReference>
<evidence type="ECO:0000256" key="8">
    <source>
        <dbReference type="ARBA" id="ARBA00023054"/>
    </source>
</evidence>
<dbReference type="OrthoDB" id="5966837at2759"/>
<evidence type="ECO:0000256" key="7">
    <source>
        <dbReference type="ARBA" id="ARBA00022787"/>
    </source>
</evidence>
<evidence type="ECO:0000256" key="3">
    <source>
        <dbReference type="ARBA" id="ARBA00004496"/>
    </source>
</evidence>
<comment type="similarity">
    <text evidence="4">Belongs to the MIEAP family.</text>
</comment>
<evidence type="ECO:0000256" key="6">
    <source>
        <dbReference type="ARBA" id="ARBA00022490"/>
    </source>
</evidence>
<reference evidence="15" key="1">
    <citation type="submission" date="2021-02" db="EMBL/GenBank/DDBJ databases">
        <authorList>
            <person name="Nowell W R."/>
        </authorList>
    </citation>
    <scope>NUCLEOTIDE SEQUENCE</scope>
    <source>
        <strain evidence="15">Ploen Becks lab</strain>
    </source>
</reference>
<comment type="subcellular location">
    <subcellularLocation>
        <location evidence="3">Cytoplasm</location>
    </subcellularLocation>
    <subcellularLocation>
        <location evidence="2">Mitochondrion matrix</location>
    </subcellularLocation>
    <subcellularLocation>
        <location evidence="1">Mitochondrion outer membrane</location>
    </subcellularLocation>
</comment>
<dbReference type="InterPro" id="IPR031981">
    <property type="entry name" value="MIEAP_C"/>
</dbReference>
<organism evidence="15 16">
    <name type="scientific">Brachionus calyciflorus</name>
    <dbReference type="NCBI Taxonomy" id="104777"/>
    <lineage>
        <taxon>Eukaryota</taxon>
        <taxon>Metazoa</taxon>
        <taxon>Spiralia</taxon>
        <taxon>Gnathifera</taxon>
        <taxon>Rotifera</taxon>
        <taxon>Eurotatoria</taxon>
        <taxon>Monogononta</taxon>
        <taxon>Pseudotrocha</taxon>
        <taxon>Ploima</taxon>
        <taxon>Brachionidae</taxon>
        <taxon>Brachionus</taxon>
    </lineage>
</organism>
<evidence type="ECO:0000256" key="10">
    <source>
        <dbReference type="ARBA" id="ARBA00023128"/>
    </source>
</evidence>
<dbReference type="PANTHER" id="PTHR21771">
    <property type="entry name" value="MITOCHONDRIA-EATING PROTEIN-RELATED"/>
    <property type="match status" value="1"/>
</dbReference>
<dbReference type="GO" id="GO:0005759">
    <property type="term" value="C:mitochondrial matrix"/>
    <property type="evidence" value="ECO:0007669"/>
    <property type="project" value="UniProtKB-SubCell"/>
</dbReference>
<comment type="caution">
    <text evidence="15">The sequence shown here is derived from an EMBL/GenBank/DDBJ whole genome shotgun (WGS) entry which is preliminary data.</text>
</comment>
<keyword evidence="8 13" id="KW-0175">Coiled coil</keyword>
<keyword evidence="9" id="KW-0446">Lipid-binding</keyword>
<evidence type="ECO:0000256" key="1">
    <source>
        <dbReference type="ARBA" id="ARBA00004294"/>
    </source>
</evidence>
<dbReference type="GO" id="GO:0035695">
    <property type="term" value="P:mitophagy by internal vacuole formation"/>
    <property type="evidence" value="ECO:0007669"/>
    <property type="project" value="TreeGrafter"/>
</dbReference>
<keyword evidence="11" id="KW-0472">Membrane</keyword>
<dbReference type="Proteomes" id="UP000663879">
    <property type="component" value="Unassembled WGS sequence"/>
</dbReference>
<accession>A0A814BRV2</accession>
<evidence type="ECO:0000256" key="2">
    <source>
        <dbReference type="ARBA" id="ARBA00004305"/>
    </source>
</evidence>
<evidence type="ECO:0000256" key="12">
    <source>
        <dbReference type="ARBA" id="ARBA00032687"/>
    </source>
</evidence>
<keyword evidence="7" id="KW-1000">Mitochondrion outer membrane</keyword>
<evidence type="ECO:0000256" key="9">
    <source>
        <dbReference type="ARBA" id="ARBA00023121"/>
    </source>
</evidence>
<dbReference type="Pfam" id="PF16026">
    <property type="entry name" value="MIEAP"/>
    <property type="match status" value="1"/>
</dbReference>
<evidence type="ECO:0000256" key="11">
    <source>
        <dbReference type="ARBA" id="ARBA00023136"/>
    </source>
</evidence>
<protein>
    <recommendedName>
        <fullName evidence="5">Mitochondria-eating protein</fullName>
    </recommendedName>
    <alternativeName>
        <fullName evidence="12">Spermatogenesis-associated protein 18</fullName>
    </alternativeName>
</protein>
<feature type="coiled-coil region" evidence="13">
    <location>
        <begin position="131"/>
        <end position="165"/>
    </location>
</feature>
<evidence type="ECO:0000256" key="5">
    <source>
        <dbReference type="ARBA" id="ARBA00019863"/>
    </source>
</evidence>
<keyword evidence="10" id="KW-0496">Mitochondrion</keyword>